<evidence type="ECO:0000256" key="2">
    <source>
        <dbReference type="ARBA" id="ARBA00022475"/>
    </source>
</evidence>
<evidence type="ECO:0000313" key="8">
    <source>
        <dbReference type="EMBL" id="SCY68045.1"/>
    </source>
</evidence>
<comment type="subcellular location">
    <subcellularLocation>
        <location evidence="1">Cell membrane</location>
        <topology evidence="1">Multi-pass membrane protein</topology>
    </subcellularLocation>
</comment>
<evidence type="ECO:0000256" key="1">
    <source>
        <dbReference type="ARBA" id="ARBA00004651"/>
    </source>
</evidence>
<keyword evidence="3 6" id="KW-0812">Transmembrane</keyword>
<keyword evidence="5 6" id="KW-0472">Membrane</keyword>
<feature type="transmembrane region" description="Helical" evidence="6">
    <location>
        <begin position="30"/>
        <end position="50"/>
    </location>
</feature>
<organism evidence="8 9">
    <name type="scientific">Serratia nematodiphila</name>
    <dbReference type="NCBI Taxonomy" id="458197"/>
    <lineage>
        <taxon>Bacteria</taxon>
        <taxon>Pseudomonadati</taxon>
        <taxon>Pseudomonadota</taxon>
        <taxon>Gammaproteobacteria</taxon>
        <taxon>Enterobacterales</taxon>
        <taxon>Yersiniaceae</taxon>
        <taxon>Serratia</taxon>
    </lineage>
</organism>
<keyword evidence="9" id="KW-1185">Reference proteome</keyword>
<gene>
    <name evidence="8" type="ORF">SAMN02927935_02090</name>
</gene>
<evidence type="ECO:0000256" key="5">
    <source>
        <dbReference type="ARBA" id="ARBA00023136"/>
    </source>
</evidence>
<evidence type="ECO:0000313" key="9">
    <source>
        <dbReference type="Proteomes" id="UP000183031"/>
    </source>
</evidence>
<dbReference type="InterPro" id="IPR011577">
    <property type="entry name" value="Cyt_b561_bac/Ni-Hgenase"/>
</dbReference>
<protein>
    <submittedName>
        <fullName evidence="8">Cytochrome b561</fullName>
    </submittedName>
</protein>
<evidence type="ECO:0000256" key="3">
    <source>
        <dbReference type="ARBA" id="ARBA00022692"/>
    </source>
</evidence>
<dbReference type="EMBL" id="FMUT01000005">
    <property type="protein sequence ID" value="SCY68045.1"/>
    <property type="molecule type" value="Genomic_DNA"/>
</dbReference>
<feature type="domain" description="Cytochrome b561 bacterial/Ni-hydrogenase" evidence="7">
    <location>
        <begin position="8"/>
        <end position="65"/>
    </location>
</feature>
<dbReference type="Proteomes" id="UP000183031">
    <property type="component" value="Unassembled WGS sequence"/>
</dbReference>
<keyword evidence="2" id="KW-1003">Cell membrane</keyword>
<dbReference type="RefSeq" id="WP_050501285.1">
    <property type="nucleotide sequence ID" value="NZ_CP038662.1"/>
</dbReference>
<dbReference type="InterPro" id="IPR016174">
    <property type="entry name" value="Di-haem_cyt_TM"/>
</dbReference>
<proteinExistence type="predicted"/>
<evidence type="ECO:0000256" key="4">
    <source>
        <dbReference type="ARBA" id="ARBA00022989"/>
    </source>
</evidence>
<accession>A0A1G5HW21</accession>
<dbReference type="SUPFAM" id="SSF81342">
    <property type="entry name" value="Transmembrane di-heme cytochromes"/>
    <property type="match status" value="1"/>
</dbReference>
<evidence type="ECO:0000259" key="7">
    <source>
        <dbReference type="Pfam" id="PF01292"/>
    </source>
</evidence>
<comment type="caution">
    <text evidence="8">The sequence shown here is derived from an EMBL/GenBank/DDBJ whole genome shotgun (WGS) entry which is preliminary data.</text>
</comment>
<dbReference type="Pfam" id="PF01292">
    <property type="entry name" value="Ni_hydr_CYTB"/>
    <property type="match status" value="1"/>
</dbReference>
<sequence>MLENGFAVFGFIDFPCPVNNLEVNQFFLAAHRYSCIALSAMMVIHVSAVIKHHCFVKRTILRRMF</sequence>
<keyword evidence="4 6" id="KW-1133">Transmembrane helix</keyword>
<name>A0A1G5HW21_9GAMM</name>
<evidence type="ECO:0000256" key="6">
    <source>
        <dbReference type="SAM" id="Phobius"/>
    </source>
</evidence>
<reference evidence="8 9" key="1">
    <citation type="submission" date="2016-10" db="EMBL/GenBank/DDBJ databases">
        <authorList>
            <person name="Varghese N."/>
            <person name="Submissions S."/>
        </authorList>
    </citation>
    <scope>NUCLEOTIDE SEQUENCE [LARGE SCALE GENOMIC DNA]</scope>
    <source>
        <strain evidence="8 9">CGMCC 1.6853</strain>
    </source>
</reference>